<proteinExistence type="predicted"/>
<evidence type="ECO:0000256" key="1">
    <source>
        <dbReference type="SAM" id="Phobius"/>
    </source>
</evidence>
<dbReference type="AlphaFoldDB" id="A0A814GGC7"/>
<dbReference type="EMBL" id="CAJOAY010002063">
    <property type="protein sequence ID" value="CAF3917142.1"/>
    <property type="molecule type" value="Genomic_DNA"/>
</dbReference>
<dbReference type="Proteomes" id="UP000663881">
    <property type="component" value="Unassembled WGS sequence"/>
</dbReference>
<dbReference type="OrthoDB" id="10051416at2759"/>
<accession>A0A814GGC7</accession>
<gene>
    <name evidence="3" type="ORF">OKA104_LOCUS25051</name>
    <name evidence="2" type="ORF">VCS650_LOCUS14461</name>
</gene>
<protein>
    <submittedName>
        <fullName evidence="2">Uncharacterized protein</fullName>
    </submittedName>
</protein>
<keyword evidence="1" id="KW-0472">Membrane</keyword>
<organism evidence="2 4">
    <name type="scientific">Adineta steineri</name>
    <dbReference type="NCBI Taxonomy" id="433720"/>
    <lineage>
        <taxon>Eukaryota</taxon>
        <taxon>Metazoa</taxon>
        <taxon>Spiralia</taxon>
        <taxon>Gnathifera</taxon>
        <taxon>Rotifera</taxon>
        <taxon>Eurotatoria</taxon>
        <taxon>Bdelloidea</taxon>
        <taxon>Adinetida</taxon>
        <taxon>Adinetidae</taxon>
        <taxon>Adineta</taxon>
    </lineage>
</organism>
<evidence type="ECO:0000313" key="3">
    <source>
        <dbReference type="EMBL" id="CAF3917142.1"/>
    </source>
</evidence>
<keyword evidence="1" id="KW-0812">Transmembrane</keyword>
<evidence type="ECO:0000313" key="4">
    <source>
        <dbReference type="Proteomes" id="UP000663891"/>
    </source>
</evidence>
<evidence type="ECO:0000313" key="2">
    <source>
        <dbReference type="EMBL" id="CAF0995968.1"/>
    </source>
</evidence>
<keyword evidence="1" id="KW-1133">Transmembrane helix</keyword>
<reference evidence="2" key="1">
    <citation type="submission" date="2021-02" db="EMBL/GenBank/DDBJ databases">
        <authorList>
            <person name="Nowell W R."/>
        </authorList>
    </citation>
    <scope>NUCLEOTIDE SEQUENCE</scope>
</reference>
<dbReference type="Proteomes" id="UP000663891">
    <property type="component" value="Unassembled WGS sequence"/>
</dbReference>
<feature type="transmembrane region" description="Helical" evidence="1">
    <location>
        <begin position="52"/>
        <end position="71"/>
    </location>
</feature>
<dbReference type="EMBL" id="CAJNON010000121">
    <property type="protein sequence ID" value="CAF0995968.1"/>
    <property type="molecule type" value="Genomic_DNA"/>
</dbReference>
<comment type="caution">
    <text evidence="2">The sequence shown here is derived from an EMBL/GenBank/DDBJ whole genome shotgun (WGS) entry which is preliminary data.</text>
</comment>
<sequence>MEEKYILARSPYIDQAKWIEKLKYDVLRFRLDSIDLNLIEVENVVNVQVRNILFTSSSFIILLFWICMCIMHTSLCNESLTLKVEAGSISIPELRINAKFECHSPTPATINE</sequence>
<name>A0A814GGC7_9BILA</name>